<evidence type="ECO:0000259" key="1">
    <source>
        <dbReference type="PROSITE" id="PS50983"/>
    </source>
</evidence>
<feature type="domain" description="Fe/B12 periplasmic-binding" evidence="1">
    <location>
        <begin position="36"/>
        <end position="305"/>
    </location>
</feature>
<protein>
    <submittedName>
        <fullName evidence="2">Iron ABC transporter substrate-binding protein</fullName>
    </submittedName>
</protein>
<dbReference type="Proteomes" id="UP000077752">
    <property type="component" value="Unassembled WGS sequence"/>
</dbReference>
<dbReference type="PANTHER" id="PTHR30535:SF7">
    <property type="entry name" value="IRON(III) DICITRATE-BINDING PROTEIN"/>
    <property type="match status" value="1"/>
</dbReference>
<comment type="caution">
    <text evidence="2">The sequence shown here is derived from an EMBL/GenBank/DDBJ whole genome shotgun (WGS) entry which is preliminary data.</text>
</comment>
<organism evidence="2 3">
    <name type="scientific">Pseudomonas putida</name>
    <name type="common">Arthrobacter siderocapsulatus</name>
    <dbReference type="NCBI Taxonomy" id="303"/>
    <lineage>
        <taxon>Bacteria</taxon>
        <taxon>Pseudomonadati</taxon>
        <taxon>Pseudomonadota</taxon>
        <taxon>Gammaproteobacteria</taxon>
        <taxon>Pseudomonadales</taxon>
        <taxon>Pseudomonadaceae</taxon>
        <taxon>Pseudomonas</taxon>
    </lineage>
</organism>
<reference evidence="2 3" key="1">
    <citation type="submission" date="2016-03" db="EMBL/GenBank/DDBJ databases">
        <title>Draft Genome Assembly of Pseudomonas putida strain CBF10-2.</title>
        <authorList>
            <person name="Iyer R.S."/>
            <person name="Damania A."/>
        </authorList>
    </citation>
    <scope>NUCLEOTIDE SEQUENCE [LARGE SCALE GENOMIC DNA]</scope>
    <source>
        <strain evidence="2 3">CBF10-2</strain>
    </source>
</reference>
<dbReference type="InterPro" id="IPR050902">
    <property type="entry name" value="ABC_Transporter_SBP"/>
</dbReference>
<dbReference type="AlphaFoldDB" id="A0A177ST48"/>
<evidence type="ECO:0000313" key="2">
    <source>
        <dbReference type="EMBL" id="OAI94162.1"/>
    </source>
</evidence>
<dbReference type="PANTHER" id="PTHR30535">
    <property type="entry name" value="VITAMIN B12-BINDING PROTEIN"/>
    <property type="match status" value="1"/>
</dbReference>
<accession>A0A177ST48</accession>
<proteinExistence type="predicted"/>
<name>A0A177ST48_PSEPU</name>
<dbReference type="Gene3D" id="3.40.50.1980">
    <property type="entry name" value="Nitrogenase molybdenum iron protein domain"/>
    <property type="match status" value="2"/>
</dbReference>
<dbReference type="InterPro" id="IPR002491">
    <property type="entry name" value="ABC_transptr_periplasmic_BD"/>
</dbReference>
<dbReference type="EMBL" id="LUCV01000007">
    <property type="protein sequence ID" value="OAI94162.1"/>
    <property type="molecule type" value="Genomic_DNA"/>
</dbReference>
<gene>
    <name evidence="2" type="ORF">AYO28_09855</name>
</gene>
<sequence>MKHSLWLALLLGTSAQALDYRNCGEDWALRQSPPQRILALNQHAADMVLALEAGPALAAVSYIDDDASALAANHYRGVPLLSHKYPSPEVLYAGRYDLVIGGFQSAFRDGVGPRRDLARHGIASYLLENACPAKPEASGFQAIEQDLRTLGRLLGRVPQAERLIARQHADLKAAQQLADGHPALKVFYLDSETRGLDSEGKQGFVSELIASAGGRNVLADLDLRRVTVDAETLLQLDPDVLLLADAVWSTAAAKRAYLAGHPALSRLRAVREKRMIDVPFTHLVAGEHSARTALHLARELARINH</sequence>
<dbReference type="RefSeq" id="WP_064301782.1">
    <property type="nucleotide sequence ID" value="NZ_LUCV01000007.1"/>
</dbReference>
<evidence type="ECO:0000313" key="3">
    <source>
        <dbReference type="Proteomes" id="UP000077752"/>
    </source>
</evidence>
<dbReference type="PROSITE" id="PS50983">
    <property type="entry name" value="FE_B12_PBP"/>
    <property type="match status" value="1"/>
</dbReference>
<dbReference type="SUPFAM" id="SSF53807">
    <property type="entry name" value="Helical backbone' metal receptor"/>
    <property type="match status" value="1"/>
</dbReference>
<dbReference type="Pfam" id="PF01497">
    <property type="entry name" value="Peripla_BP_2"/>
    <property type="match status" value="1"/>
</dbReference>